<accession>A0A135TLE4</accession>
<evidence type="ECO:0000256" key="1">
    <source>
        <dbReference type="SAM" id="MobiDB-lite"/>
    </source>
</evidence>
<sequence>MSLNPLQAQTLSQSLWHFQAPSAVDSSFMTNRGQGASGHLIDSTTNPVKIANPYPFFKPLTEALSPDGKVSVVILNRQSAFAFPESHSPDNPQTPHQKSGTL</sequence>
<proteinExistence type="predicted"/>
<evidence type="ECO:0000313" key="2">
    <source>
        <dbReference type="EMBL" id="KXH48939.1"/>
    </source>
</evidence>
<protein>
    <submittedName>
        <fullName evidence="2">Uncharacterized protein</fullName>
    </submittedName>
</protein>
<name>A0A135TLE4_9PEZI</name>
<feature type="region of interest" description="Disordered" evidence="1">
    <location>
        <begin position="81"/>
        <end position="102"/>
    </location>
</feature>
<dbReference type="Proteomes" id="UP000070328">
    <property type="component" value="Unassembled WGS sequence"/>
</dbReference>
<dbReference type="AlphaFoldDB" id="A0A135TLE4"/>
<evidence type="ECO:0000313" key="3">
    <source>
        <dbReference type="Proteomes" id="UP000070328"/>
    </source>
</evidence>
<reference evidence="2 3" key="1">
    <citation type="submission" date="2014-02" db="EMBL/GenBank/DDBJ databases">
        <title>The genome sequence of Colletotrichum simmondsii CBS122122.</title>
        <authorList>
            <person name="Baroncelli R."/>
            <person name="Thon M.R."/>
        </authorList>
    </citation>
    <scope>NUCLEOTIDE SEQUENCE [LARGE SCALE GENOMIC DNA]</scope>
    <source>
        <strain evidence="2 3">CBS122122</strain>
    </source>
</reference>
<organism evidence="2 3">
    <name type="scientific">Colletotrichum simmondsii</name>
    <dbReference type="NCBI Taxonomy" id="703756"/>
    <lineage>
        <taxon>Eukaryota</taxon>
        <taxon>Fungi</taxon>
        <taxon>Dikarya</taxon>
        <taxon>Ascomycota</taxon>
        <taxon>Pezizomycotina</taxon>
        <taxon>Sordariomycetes</taxon>
        <taxon>Hypocreomycetidae</taxon>
        <taxon>Glomerellales</taxon>
        <taxon>Glomerellaceae</taxon>
        <taxon>Colletotrichum</taxon>
        <taxon>Colletotrichum acutatum species complex</taxon>
    </lineage>
</organism>
<comment type="caution">
    <text evidence="2">The sequence shown here is derived from an EMBL/GenBank/DDBJ whole genome shotgun (WGS) entry which is preliminary data.</text>
</comment>
<gene>
    <name evidence="2" type="ORF">CSIM01_08598</name>
</gene>
<feature type="compositionally biased region" description="Polar residues" evidence="1">
    <location>
        <begin position="89"/>
        <end position="102"/>
    </location>
</feature>
<keyword evidence="3" id="KW-1185">Reference proteome</keyword>
<dbReference type="EMBL" id="JFBX01000123">
    <property type="protein sequence ID" value="KXH48939.1"/>
    <property type="molecule type" value="Genomic_DNA"/>
</dbReference>